<reference evidence="2" key="2">
    <citation type="submission" date="2018-04" db="EMBL/GenBank/DDBJ databases">
        <title>OnivRS2 (Oryza nivara Reference Sequence Version 2).</title>
        <authorList>
            <person name="Zhang J."/>
            <person name="Kudrna D."/>
            <person name="Lee S."/>
            <person name="Talag J."/>
            <person name="Rajasekar S."/>
            <person name="Welchert J."/>
            <person name="Hsing Y.-I."/>
            <person name="Wing R.A."/>
        </authorList>
    </citation>
    <scope>NUCLEOTIDE SEQUENCE [LARGE SCALE GENOMIC DNA]</scope>
</reference>
<dbReference type="AlphaFoldDB" id="A0A0E0FJJ8"/>
<dbReference type="HOGENOM" id="CLU_2214181_0_0_1"/>
<dbReference type="Gramene" id="ONIVA01G12280.1">
    <property type="protein sequence ID" value="ONIVA01G12280.1"/>
    <property type="gene ID" value="ONIVA01G12280"/>
</dbReference>
<name>A0A0E0FJJ8_ORYNI</name>
<dbReference type="EnsemblPlants" id="ONIVA01G12280.1">
    <property type="protein sequence ID" value="ONIVA01G12280.1"/>
    <property type="gene ID" value="ONIVA01G12280"/>
</dbReference>
<feature type="region of interest" description="Disordered" evidence="1">
    <location>
        <begin position="1"/>
        <end position="20"/>
    </location>
</feature>
<keyword evidence="3" id="KW-1185">Reference proteome</keyword>
<protein>
    <submittedName>
        <fullName evidence="2">Uncharacterized protein</fullName>
    </submittedName>
</protein>
<sequence>MWRRHRGDWTAQSATSRRPRVEVDGDGIEAGVRRGVDVVLEVDGSELGAGVRKEEKKLGSTVIGIEEAAPRRPVVMGIEANVQPIVGVEGRKLDKKIRYYKWCFINA</sequence>
<accession>A0A0E0FJJ8</accession>
<reference evidence="2" key="1">
    <citation type="submission" date="2015-04" db="UniProtKB">
        <authorList>
            <consortium name="EnsemblPlants"/>
        </authorList>
    </citation>
    <scope>IDENTIFICATION</scope>
    <source>
        <strain evidence="2">SL10</strain>
    </source>
</reference>
<dbReference type="Proteomes" id="UP000006591">
    <property type="component" value="Chromosome 1"/>
</dbReference>
<organism evidence="2">
    <name type="scientific">Oryza nivara</name>
    <name type="common">Indian wild rice</name>
    <name type="synonym">Oryza sativa f. spontanea</name>
    <dbReference type="NCBI Taxonomy" id="4536"/>
    <lineage>
        <taxon>Eukaryota</taxon>
        <taxon>Viridiplantae</taxon>
        <taxon>Streptophyta</taxon>
        <taxon>Embryophyta</taxon>
        <taxon>Tracheophyta</taxon>
        <taxon>Spermatophyta</taxon>
        <taxon>Magnoliopsida</taxon>
        <taxon>Liliopsida</taxon>
        <taxon>Poales</taxon>
        <taxon>Poaceae</taxon>
        <taxon>BOP clade</taxon>
        <taxon>Oryzoideae</taxon>
        <taxon>Oryzeae</taxon>
        <taxon>Oryzinae</taxon>
        <taxon>Oryza</taxon>
    </lineage>
</organism>
<evidence type="ECO:0000313" key="2">
    <source>
        <dbReference type="EnsemblPlants" id="ONIVA01G12280.1"/>
    </source>
</evidence>
<proteinExistence type="predicted"/>
<evidence type="ECO:0000256" key="1">
    <source>
        <dbReference type="SAM" id="MobiDB-lite"/>
    </source>
</evidence>
<evidence type="ECO:0000313" key="3">
    <source>
        <dbReference type="Proteomes" id="UP000006591"/>
    </source>
</evidence>